<evidence type="ECO:0000313" key="6">
    <source>
        <dbReference type="Proteomes" id="UP000324324"/>
    </source>
</evidence>
<dbReference type="NCBIfam" id="TIGR03396">
    <property type="entry name" value="PC_PLC"/>
    <property type="match status" value="1"/>
</dbReference>
<dbReference type="InterPro" id="IPR008475">
    <property type="entry name" value="PLipase_C_C"/>
</dbReference>
<dbReference type="PANTHER" id="PTHR31956:SF36">
    <property type="entry name" value="NON-HEMOLYTIC PHOSPHOLIPASE C"/>
    <property type="match status" value="1"/>
</dbReference>
<keyword evidence="6" id="KW-1185">Reference proteome</keyword>
<gene>
    <name evidence="5" type="ORF">F1599_17300</name>
</gene>
<evidence type="ECO:0000313" key="5">
    <source>
        <dbReference type="EMBL" id="KAA6120913.1"/>
    </source>
</evidence>
<dbReference type="RefSeq" id="WP_150083892.1">
    <property type="nucleotide sequence ID" value="NZ_VWRN01000045.1"/>
</dbReference>
<dbReference type="Pfam" id="PF04185">
    <property type="entry name" value="Phosphoesterase"/>
    <property type="match status" value="2"/>
</dbReference>
<evidence type="ECO:0000256" key="2">
    <source>
        <dbReference type="ARBA" id="ARBA00012018"/>
    </source>
</evidence>
<dbReference type="Gene3D" id="3.40.720.10">
    <property type="entry name" value="Alkaline Phosphatase, subunit A"/>
    <property type="match status" value="2"/>
</dbReference>
<organism evidence="5 6">
    <name type="scientific">Cupriavidus cauae</name>
    <dbReference type="NCBI Taxonomy" id="2608999"/>
    <lineage>
        <taxon>Bacteria</taxon>
        <taxon>Pseudomonadati</taxon>
        <taxon>Pseudomonadota</taxon>
        <taxon>Betaproteobacteria</taxon>
        <taxon>Burkholderiales</taxon>
        <taxon>Burkholderiaceae</taxon>
        <taxon>Cupriavidus</taxon>
    </lineage>
</organism>
<dbReference type="Pfam" id="PF05506">
    <property type="entry name" value="PLipase_C_C"/>
    <property type="match status" value="2"/>
</dbReference>
<evidence type="ECO:0000256" key="3">
    <source>
        <dbReference type="ARBA" id="ARBA00022801"/>
    </source>
</evidence>
<dbReference type="InterPro" id="IPR017850">
    <property type="entry name" value="Alkaline_phosphatase_core_sf"/>
</dbReference>
<comment type="caution">
    <text evidence="5">The sequence shown here is derived from an EMBL/GenBank/DDBJ whole genome shotgun (WGS) entry which is preliminary data.</text>
</comment>
<dbReference type="AlphaFoldDB" id="A0A5M8AC95"/>
<dbReference type="Proteomes" id="UP000324324">
    <property type="component" value="Unassembled WGS sequence"/>
</dbReference>
<feature type="domain" description="Bacterial phospholipase C C-terminal" evidence="4">
    <location>
        <begin position="635"/>
        <end position="718"/>
    </location>
</feature>
<proteinExistence type="inferred from homology"/>
<dbReference type="EMBL" id="VWRN01000045">
    <property type="protein sequence ID" value="KAA6120913.1"/>
    <property type="molecule type" value="Genomic_DNA"/>
</dbReference>
<comment type="similarity">
    <text evidence="1">Belongs to the bacterial phospholipase C family.</text>
</comment>
<dbReference type="GO" id="GO:0034480">
    <property type="term" value="F:phosphatidylcholine phospholipase C activity"/>
    <property type="evidence" value="ECO:0007669"/>
    <property type="project" value="UniProtKB-EC"/>
</dbReference>
<keyword evidence="3" id="KW-0378">Hydrolase</keyword>
<dbReference type="InterPro" id="IPR017767">
    <property type="entry name" value="PC-PLC"/>
</dbReference>
<sequence>MTFNPSKRQFLKASLGTGAAAAVLASFPPSIRRALAIEAHNATGTIKDVKHVVMVMLENRSFDSYFGTFKGVRGYGDRFPIPLRNGRTALYQTDANGNILTPYHLDESIGNAQRAGGTPHNWADSQAAWDHGRMDRWPVAKQPLSMGYYDEAEVTFQRALADAFTLCDAYHCGIHTGTIANRLFYWTGSNGPTGDNVAVTVNEFNGGADVGPSTEGWTWDTYADRLQAAGVSWKVYQNIPDNFGCNQMMSFRHWRAEMEKMPAGRQVSNTNAPGFNPPYDPAIDDRYSPFAKGFCNTMADGGFLQALRDDVQNGRLPEVSWIIPPAEFSEHPGPSSPAKGGWYVQAILDALTSDPEVWSKTALIINYDENDGFFDHLPPPTAPSRNPDGTVAGKSTLSDAQMAFEYHDYQPATPKQPARDGRPYGPGPRVPMWIVSPWSRGGWVNSEVFDHTSVIRFLEARFGVMEPQISPYRRAVCGDLTSAFNFATPNANPLPELAGRTTRAEATSLTAAQHAMPKIPVPATPALPVQDPGTRPSRALPYELHTSARVDARNNRLQLLFANASARSVGAVFHVYDRLHLDRIPRRIVVEAGKTLDDVWDIGADGGKYDLWVLGPNGFHRSFVGDAAEQGEAMPEIQVCYNPCDRPTVQVKLHNNGRRPIRFTAEALAYRSDGPWTRMVPPGKVVEFEWAIADAGCWYDFVVTCDASPAFRRRFAGRMETGKDLVSDPAMGQVGQV</sequence>
<dbReference type="GO" id="GO:0016042">
    <property type="term" value="P:lipid catabolic process"/>
    <property type="evidence" value="ECO:0007669"/>
    <property type="project" value="InterPro"/>
</dbReference>
<dbReference type="PROSITE" id="PS51318">
    <property type="entry name" value="TAT"/>
    <property type="match status" value="1"/>
</dbReference>
<evidence type="ECO:0000256" key="1">
    <source>
        <dbReference type="ARBA" id="ARBA00009717"/>
    </source>
</evidence>
<accession>A0A5M8AC95</accession>
<dbReference type="InterPro" id="IPR006311">
    <property type="entry name" value="TAT_signal"/>
</dbReference>
<dbReference type="CDD" id="cd16014">
    <property type="entry name" value="PLC"/>
    <property type="match status" value="1"/>
</dbReference>
<dbReference type="EC" id="3.1.4.3" evidence="2"/>
<reference evidence="5 6" key="1">
    <citation type="submission" date="2019-09" db="EMBL/GenBank/DDBJ databases">
        <title>Isolation of a novel species in the genus Cupriavidus from patients with sepsis using whole genome sequencing.</title>
        <authorList>
            <person name="Kweon O.J."/>
            <person name="Lee M.-K."/>
        </authorList>
    </citation>
    <scope>NUCLEOTIDE SEQUENCE [LARGE SCALE GENOMIC DNA]</scope>
    <source>
        <strain evidence="5 6">MKL-01</strain>
    </source>
</reference>
<feature type="domain" description="Bacterial phospholipase C C-terminal" evidence="4">
    <location>
        <begin position="536"/>
        <end position="626"/>
    </location>
</feature>
<name>A0A5M8AC95_9BURK</name>
<evidence type="ECO:0000259" key="4">
    <source>
        <dbReference type="Pfam" id="PF05506"/>
    </source>
</evidence>
<dbReference type="PANTHER" id="PTHR31956">
    <property type="entry name" value="NON-SPECIFIC PHOSPHOLIPASE C4-RELATED"/>
    <property type="match status" value="1"/>
</dbReference>
<protein>
    <recommendedName>
        <fullName evidence="2">phospholipase C</fullName>
        <ecNumber evidence="2">3.1.4.3</ecNumber>
    </recommendedName>
</protein>
<dbReference type="InterPro" id="IPR007312">
    <property type="entry name" value="Phosphoesterase"/>
</dbReference>